<evidence type="ECO:0000259" key="4">
    <source>
        <dbReference type="Pfam" id="PF05368"/>
    </source>
</evidence>
<dbReference type="InterPro" id="IPR051164">
    <property type="entry name" value="NmrA-like_oxidored"/>
</dbReference>
<evidence type="ECO:0000256" key="3">
    <source>
        <dbReference type="ARBA" id="ARBA00023002"/>
    </source>
</evidence>
<dbReference type="EMBL" id="NJEU01000355">
    <property type="protein sequence ID" value="PHH75736.1"/>
    <property type="molecule type" value="Genomic_DNA"/>
</dbReference>
<dbReference type="Gene3D" id="3.40.50.720">
    <property type="entry name" value="NAD(P)-binding Rossmann-like Domain"/>
    <property type="match status" value="1"/>
</dbReference>
<gene>
    <name evidence="5" type="ORF">CDD82_4302</name>
</gene>
<dbReference type="InterPro" id="IPR008030">
    <property type="entry name" value="NmrA-like"/>
</dbReference>
<dbReference type="PANTHER" id="PTHR42748:SF30">
    <property type="entry name" value="NMRA-LIKE DOMAIN-CONTAINING PROTEIN"/>
    <property type="match status" value="1"/>
</dbReference>
<name>A0A2C5Z6W3_9HYPO</name>
<reference evidence="5 6" key="1">
    <citation type="submission" date="2017-06" db="EMBL/GenBank/DDBJ databases">
        <title>Ant-infecting Ophiocordyceps genomes reveal a high diversity of potential behavioral manipulation genes and a possible major role for enterotoxins.</title>
        <authorList>
            <person name="De Bekker C."/>
            <person name="Evans H.C."/>
            <person name="Brachmann A."/>
            <person name="Hughes D.P."/>
        </authorList>
    </citation>
    <scope>NUCLEOTIDE SEQUENCE [LARGE SCALE GENOMIC DNA]</scope>
    <source>
        <strain evidence="5 6">1348a</strain>
    </source>
</reference>
<dbReference type="GO" id="GO:0016491">
    <property type="term" value="F:oxidoreductase activity"/>
    <property type="evidence" value="ECO:0007669"/>
    <property type="project" value="UniProtKB-KW"/>
</dbReference>
<protein>
    <recommendedName>
        <fullName evidence="4">NmrA-like domain-containing protein</fullName>
    </recommendedName>
</protein>
<comment type="caution">
    <text evidence="5">The sequence shown here is derived from an EMBL/GenBank/DDBJ whole genome shotgun (WGS) entry which is preliminary data.</text>
</comment>
<dbReference type="Proteomes" id="UP000224854">
    <property type="component" value="Unassembled WGS sequence"/>
</dbReference>
<keyword evidence="2" id="KW-0521">NADP</keyword>
<dbReference type="SUPFAM" id="SSF51735">
    <property type="entry name" value="NAD(P)-binding Rossmann-fold domains"/>
    <property type="match status" value="1"/>
</dbReference>
<sequence>MASSEHTVFVCGATGYQGGALARKLREMGWNVHATTRDLASPAAVALKDIGVQLAECDWDNSAVLRESIKGCDKLYLCLMPDWDDLSREHRQCTNILQIAKEAGVKQVVSSTTLGISLLDAGVPCFAGSFMEKHLISKKAIEQAVEDEGFEHFTLLRPTFFMANFLEPKVKRYSEIRDQRSWTTSMTDETLLPIVDHVDIGKIAAAAFQDPGAFHGRAIGLASELIRLQPMLDLLAEAAGQPGSIRAIFMTDDEVEAQAHSAGFSNTHKLLRMGSDYVNMEELGAIAELTTFEEFLEREKEEVKKTYPMA</sequence>
<evidence type="ECO:0000313" key="5">
    <source>
        <dbReference type="EMBL" id="PHH75736.1"/>
    </source>
</evidence>
<comment type="similarity">
    <text evidence="1">Belongs to the NmrA-type oxidoreductase family.</text>
</comment>
<keyword evidence="3" id="KW-0560">Oxidoreductase</keyword>
<dbReference type="PANTHER" id="PTHR42748">
    <property type="entry name" value="NITROGEN METABOLITE REPRESSION PROTEIN NMRA FAMILY MEMBER"/>
    <property type="match status" value="1"/>
</dbReference>
<dbReference type="AlphaFoldDB" id="A0A2C5Z6W3"/>
<feature type="domain" description="NmrA-like" evidence="4">
    <location>
        <begin position="5"/>
        <end position="243"/>
    </location>
</feature>
<evidence type="ECO:0000256" key="1">
    <source>
        <dbReference type="ARBA" id="ARBA00006328"/>
    </source>
</evidence>
<evidence type="ECO:0000256" key="2">
    <source>
        <dbReference type="ARBA" id="ARBA00022857"/>
    </source>
</evidence>
<dbReference type="Pfam" id="PF05368">
    <property type="entry name" value="NmrA"/>
    <property type="match status" value="1"/>
</dbReference>
<dbReference type="InterPro" id="IPR036291">
    <property type="entry name" value="NAD(P)-bd_dom_sf"/>
</dbReference>
<dbReference type="OrthoDB" id="419598at2759"/>
<evidence type="ECO:0000313" key="6">
    <source>
        <dbReference type="Proteomes" id="UP000224854"/>
    </source>
</evidence>
<accession>A0A2C5Z6W3</accession>
<proteinExistence type="inferred from homology"/>
<organism evidence="5 6">
    <name type="scientific">Ophiocordyceps australis</name>
    <dbReference type="NCBI Taxonomy" id="1399860"/>
    <lineage>
        <taxon>Eukaryota</taxon>
        <taxon>Fungi</taxon>
        <taxon>Dikarya</taxon>
        <taxon>Ascomycota</taxon>
        <taxon>Pezizomycotina</taxon>
        <taxon>Sordariomycetes</taxon>
        <taxon>Hypocreomycetidae</taxon>
        <taxon>Hypocreales</taxon>
        <taxon>Ophiocordycipitaceae</taxon>
        <taxon>Ophiocordyceps</taxon>
    </lineage>
</organism>
<keyword evidence="6" id="KW-1185">Reference proteome</keyword>
<dbReference type="GO" id="GO:0005634">
    <property type="term" value="C:nucleus"/>
    <property type="evidence" value="ECO:0007669"/>
    <property type="project" value="TreeGrafter"/>
</dbReference>
<dbReference type="Gene3D" id="3.90.25.10">
    <property type="entry name" value="UDP-galactose 4-epimerase, domain 1"/>
    <property type="match status" value="1"/>
</dbReference>